<organism evidence="7 8">
    <name type="scientific">Parascedosporium putredinis</name>
    <dbReference type="NCBI Taxonomy" id="1442378"/>
    <lineage>
        <taxon>Eukaryota</taxon>
        <taxon>Fungi</taxon>
        <taxon>Dikarya</taxon>
        <taxon>Ascomycota</taxon>
        <taxon>Pezizomycotina</taxon>
        <taxon>Sordariomycetes</taxon>
        <taxon>Hypocreomycetidae</taxon>
        <taxon>Microascales</taxon>
        <taxon>Microascaceae</taxon>
        <taxon>Parascedosporium</taxon>
    </lineage>
</organism>
<accession>A0A9P1GZQ6</accession>
<dbReference type="InterPro" id="IPR002401">
    <property type="entry name" value="Cyt_P450_E_grp-I"/>
</dbReference>
<evidence type="ECO:0000256" key="6">
    <source>
        <dbReference type="PIRSR" id="PIRSR602401-1"/>
    </source>
</evidence>
<feature type="binding site" description="axial binding residue" evidence="6">
    <location>
        <position position="487"/>
    </location>
    <ligand>
        <name>heme</name>
        <dbReference type="ChEBI" id="CHEBI:30413"/>
    </ligand>
    <ligandPart>
        <name>Fe</name>
        <dbReference type="ChEBI" id="CHEBI:18248"/>
    </ligandPart>
</feature>
<dbReference type="InterPro" id="IPR001128">
    <property type="entry name" value="Cyt_P450"/>
</dbReference>
<dbReference type="GO" id="GO:0004497">
    <property type="term" value="F:monooxygenase activity"/>
    <property type="evidence" value="ECO:0007669"/>
    <property type="project" value="InterPro"/>
</dbReference>
<dbReference type="GO" id="GO:0020037">
    <property type="term" value="F:heme binding"/>
    <property type="evidence" value="ECO:0007669"/>
    <property type="project" value="InterPro"/>
</dbReference>
<dbReference type="SUPFAM" id="SSF48264">
    <property type="entry name" value="Cytochrome P450"/>
    <property type="match status" value="1"/>
</dbReference>
<gene>
    <name evidence="7" type="ORF">PPNO1_LOCUS2998</name>
</gene>
<keyword evidence="3 6" id="KW-0349">Heme</keyword>
<dbReference type="InterPro" id="IPR050121">
    <property type="entry name" value="Cytochrome_P450_monoxygenase"/>
</dbReference>
<evidence type="ECO:0000256" key="4">
    <source>
        <dbReference type="ARBA" id="ARBA00022723"/>
    </source>
</evidence>
<dbReference type="OrthoDB" id="1470350at2759"/>
<dbReference type="Proteomes" id="UP000838763">
    <property type="component" value="Unassembled WGS sequence"/>
</dbReference>
<evidence type="ECO:0000313" key="7">
    <source>
        <dbReference type="EMBL" id="CAI4213249.1"/>
    </source>
</evidence>
<keyword evidence="8" id="KW-1185">Reference proteome</keyword>
<dbReference type="GO" id="GO:0016705">
    <property type="term" value="F:oxidoreductase activity, acting on paired donors, with incorporation or reduction of molecular oxygen"/>
    <property type="evidence" value="ECO:0007669"/>
    <property type="project" value="InterPro"/>
</dbReference>
<dbReference type="Gene3D" id="1.10.630.10">
    <property type="entry name" value="Cytochrome P450"/>
    <property type="match status" value="1"/>
</dbReference>
<dbReference type="Pfam" id="PF00067">
    <property type="entry name" value="p450"/>
    <property type="match status" value="1"/>
</dbReference>
<dbReference type="PRINTS" id="PR00385">
    <property type="entry name" value="P450"/>
</dbReference>
<dbReference type="InterPro" id="IPR036396">
    <property type="entry name" value="Cyt_P450_sf"/>
</dbReference>
<evidence type="ECO:0008006" key="9">
    <source>
        <dbReference type="Google" id="ProtNLM"/>
    </source>
</evidence>
<evidence type="ECO:0000313" key="8">
    <source>
        <dbReference type="Proteomes" id="UP000838763"/>
    </source>
</evidence>
<dbReference type="GO" id="GO:0005506">
    <property type="term" value="F:iron ion binding"/>
    <property type="evidence" value="ECO:0007669"/>
    <property type="project" value="InterPro"/>
</dbReference>
<comment type="cofactor">
    <cofactor evidence="1 6">
        <name>heme</name>
        <dbReference type="ChEBI" id="CHEBI:30413"/>
    </cofactor>
</comment>
<reference evidence="7" key="1">
    <citation type="submission" date="2022-11" db="EMBL/GenBank/DDBJ databases">
        <authorList>
            <person name="Scott C."/>
            <person name="Bruce N."/>
        </authorList>
    </citation>
    <scope>NUCLEOTIDE SEQUENCE</scope>
</reference>
<dbReference type="PANTHER" id="PTHR24305">
    <property type="entry name" value="CYTOCHROME P450"/>
    <property type="match status" value="1"/>
</dbReference>
<proteinExistence type="inferred from homology"/>
<comment type="similarity">
    <text evidence="2">Belongs to the cytochrome P450 family.</text>
</comment>
<dbReference type="PRINTS" id="PR00463">
    <property type="entry name" value="EP450I"/>
</dbReference>
<protein>
    <recommendedName>
        <fullName evidence="9">Cytochrome P450</fullName>
    </recommendedName>
</protein>
<name>A0A9P1GZQ6_9PEZI</name>
<dbReference type="EMBL" id="CALLCH030000007">
    <property type="protein sequence ID" value="CAI4213249.1"/>
    <property type="molecule type" value="Genomic_DNA"/>
</dbReference>
<sequence length="540" mass="60157">MSSIRDLMSTYPMLVSAIAATGGGLALVYALRAYLLPKPIPGKKGRRKKLWWAELAEKHDSPIVQFFFPMMQASIVVADYREARDILLRRSKEFIRGQANCDSWIGLLPGHFIAMEDAHPRFKDAKALGKDLMTPSFLHNVSAPSSYEMVMNLIQLWKLKADVAQGSPFDASEDLSQLTFNIMEAAALGVDATETSMARHLAKLREARLPQGRGGPALVEFPDWEESDLLEALHAFENAAGRALVAPSPWLFHVFNNLFSSRLRKARAARKAALTTYIDGARQRYAKDPEAFVALSAVDHMILREAQAMAKANTTTSHLTLELEDGLIGYMIGGQDSTHSTLCFTAKRLAKHQDIQQKLRDVLRAAHPNAVREGRQPTVEEITKTQIHYLDALIQEILRADPRGTIIIFTLNGPTIKGKGFDVPESRRSATSAKNAGGVGDWAETTYSGEEFLPERWLVQTEGGGEEGTYDSMAGPFLSFSSGTRSCWGQRLAYLELKLIITLLVWNFEFGRLPEELDDWKVIEGMFTRPKNTYVRLTAL</sequence>
<keyword evidence="5 6" id="KW-0408">Iron</keyword>
<evidence type="ECO:0000256" key="5">
    <source>
        <dbReference type="ARBA" id="ARBA00023004"/>
    </source>
</evidence>
<keyword evidence="4 6" id="KW-0479">Metal-binding</keyword>
<evidence type="ECO:0000256" key="2">
    <source>
        <dbReference type="ARBA" id="ARBA00010617"/>
    </source>
</evidence>
<dbReference type="PANTHER" id="PTHR24305:SF232">
    <property type="entry name" value="P450, PUTATIVE (EUROFUNG)-RELATED"/>
    <property type="match status" value="1"/>
</dbReference>
<comment type="caution">
    <text evidence="7">The sequence shown here is derived from an EMBL/GenBank/DDBJ whole genome shotgun (WGS) entry which is preliminary data.</text>
</comment>
<evidence type="ECO:0000256" key="1">
    <source>
        <dbReference type="ARBA" id="ARBA00001971"/>
    </source>
</evidence>
<dbReference type="AlphaFoldDB" id="A0A9P1GZQ6"/>
<evidence type="ECO:0000256" key="3">
    <source>
        <dbReference type="ARBA" id="ARBA00022617"/>
    </source>
</evidence>